<dbReference type="PANTHER" id="PTHR43025:SF3">
    <property type="entry name" value="MONOGALACTOSYLDIACYLGLYCEROL SYNTHASE 1, CHLOROPLASTIC"/>
    <property type="match status" value="1"/>
</dbReference>
<dbReference type="EC" id="2.4.1.315" evidence="5"/>
<comment type="similarity">
    <text evidence="1">Belongs to the glycosyltransferase 28 family.</text>
</comment>
<dbReference type="PANTHER" id="PTHR43025">
    <property type="entry name" value="MONOGALACTOSYLDIACYLGLYCEROL SYNTHASE"/>
    <property type="match status" value="1"/>
</dbReference>
<evidence type="ECO:0000256" key="1">
    <source>
        <dbReference type="ARBA" id="ARBA00006962"/>
    </source>
</evidence>
<dbReference type="SUPFAM" id="SSF53756">
    <property type="entry name" value="UDP-Glycosyltransferase/glycogen phosphorylase"/>
    <property type="match status" value="1"/>
</dbReference>
<gene>
    <name evidence="5" type="primary">ugtP</name>
    <name evidence="5" type="ORF">DSM104329_02538</name>
</gene>
<protein>
    <submittedName>
        <fullName evidence="5">Processive diacylglycerol beta-glucosyltransferase</fullName>
        <ecNumber evidence="5">2.4.1.315</ecNumber>
    </submittedName>
</protein>
<dbReference type="InterPro" id="IPR050519">
    <property type="entry name" value="Glycosyltransf_28_UgtP"/>
</dbReference>
<organism evidence="5 6">
    <name type="scientific">Capillimicrobium parvum</name>
    <dbReference type="NCBI Taxonomy" id="2884022"/>
    <lineage>
        <taxon>Bacteria</taxon>
        <taxon>Bacillati</taxon>
        <taxon>Actinomycetota</taxon>
        <taxon>Thermoleophilia</taxon>
        <taxon>Solirubrobacterales</taxon>
        <taxon>Capillimicrobiaceae</taxon>
        <taxon>Capillimicrobium</taxon>
    </lineage>
</organism>
<evidence type="ECO:0000259" key="4">
    <source>
        <dbReference type="Pfam" id="PF06925"/>
    </source>
</evidence>
<dbReference type="GO" id="GO:0016758">
    <property type="term" value="F:hexosyltransferase activity"/>
    <property type="evidence" value="ECO:0007669"/>
    <property type="project" value="InterPro"/>
</dbReference>
<dbReference type="RefSeq" id="WP_259315815.1">
    <property type="nucleotide sequence ID" value="NZ_CP087164.1"/>
</dbReference>
<name>A0A9E6XXE9_9ACTN</name>
<dbReference type="Proteomes" id="UP001162834">
    <property type="component" value="Chromosome"/>
</dbReference>
<dbReference type="Gene3D" id="3.40.50.2000">
    <property type="entry name" value="Glycogen Phosphorylase B"/>
    <property type="match status" value="1"/>
</dbReference>
<dbReference type="KEGG" id="sbae:DSM104329_02538"/>
<reference evidence="5" key="1">
    <citation type="journal article" date="2022" name="Int. J. Syst. Evol. Microbiol.">
        <title>Pseudomonas aegrilactucae sp. nov. and Pseudomonas morbosilactucae sp. nov., pathogens causing bacterial rot of lettuce in Japan.</title>
        <authorList>
            <person name="Sawada H."/>
            <person name="Fujikawa T."/>
            <person name="Satou M."/>
        </authorList>
    </citation>
    <scope>NUCLEOTIDE SEQUENCE</scope>
    <source>
        <strain evidence="5">0166_1</strain>
    </source>
</reference>
<accession>A0A9E6XXE9</accession>
<evidence type="ECO:0000313" key="6">
    <source>
        <dbReference type="Proteomes" id="UP001162834"/>
    </source>
</evidence>
<dbReference type="EMBL" id="CP087164">
    <property type="protein sequence ID" value="UGS36138.1"/>
    <property type="molecule type" value="Genomic_DNA"/>
</dbReference>
<evidence type="ECO:0000313" key="5">
    <source>
        <dbReference type="EMBL" id="UGS36138.1"/>
    </source>
</evidence>
<dbReference type="InterPro" id="IPR009695">
    <property type="entry name" value="Diacylglyc_glucosyltr_N"/>
</dbReference>
<evidence type="ECO:0000256" key="2">
    <source>
        <dbReference type="ARBA" id="ARBA00022676"/>
    </source>
</evidence>
<keyword evidence="3 5" id="KW-0808">Transferase</keyword>
<sequence>MSLRVLILSADIGEGHNTAARALAQGLRRRGAVVHVDEHLESLSAAQRLALREGSRLLFRHAPWAFGAYYRLLLRSRTARALARASLVRFGARPMLRMIDRHRPDVIVSTYPATTVVLGELRRRGAVRAPVVATITDVTGLFFWAAPRIDLHLVSWRESIEEVLTIAPGSDVRHVAGLTDRVFQRPRSKREARTALGLAADRPVVVVSGGGWGVGDLAGAACAALAVPGAQVIVAAGRDPAVRARLERRIGAAAGLHVLGFTDRMSDLLAAADVLVHATGGVTCLEARLRGCPVVLYGFAVGHVRHNAVAMERLGLSLRARRPAELTAAIVRILQEPAPNARPCGALPSAANAVMTARALDLAPVPVRRAPSRVRGRVAVAALVGALVVAGFAQTAPGDAIADHARLHVHSVLVAPIR</sequence>
<keyword evidence="2 5" id="KW-0328">Glycosyltransferase</keyword>
<feature type="domain" description="Diacylglycerol glucosyltransferase N-terminal" evidence="4">
    <location>
        <begin position="16"/>
        <end position="164"/>
    </location>
</feature>
<dbReference type="Pfam" id="PF06925">
    <property type="entry name" value="MGDG_synth"/>
    <property type="match status" value="1"/>
</dbReference>
<keyword evidence="6" id="KW-1185">Reference proteome</keyword>
<dbReference type="AlphaFoldDB" id="A0A9E6XXE9"/>
<proteinExistence type="inferred from homology"/>
<dbReference type="GO" id="GO:0016020">
    <property type="term" value="C:membrane"/>
    <property type="evidence" value="ECO:0007669"/>
    <property type="project" value="GOC"/>
</dbReference>
<dbReference type="Pfam" id="PF13692">
    <property type="entry name" value="Glyco_trans_1_4"/>
    <property type="match status" value="1"/>
</dbReference>
<dbReference type="GO" id="GO:0009247">
    <property type="term" value="P:glycolipid biosynthetic process"/>
    <property type="evidence" value="ECO:0007669"/>
    <property type="project" value="InterPro"/>
</dbReference>
<evidence type="ECO:0000256" key="3">
    <source>
        <dbReference type="ARBA" id="ARBA00022679"/>
    </source>
</evidence>